<accession>A0A1G1KYI8</accession>
<gene>
    <name evidence="4" type="ORF">A3G33_02750</name>
</gene>
<evidence type="ECO:0000256" key="1">
    <source>
        <dbReference type="ARBA" id="ARBA00022553"/>
    </source>
</evidence>
<dbReference type="AlphaFoldDB" id="A0A1G1KYI8"/>
<dbReference type="GO" id="GO:0000160">
    <property type="term" value="P:phosphorelay signal transduction system"/>
    <property type="evidence" value="ECO:0007669"/>
    <property type="project" value="InterPro"/>
</dbReference>
<dbReference type="InterPro" id="IPR001789">
    <property type="entry name" value="Sig_transdc_resp-reg_receiver"/>
</dbReference>
<proteinExistence type="predicted"/>
<dbReference type="SMART" id="SM00448">
    <property type="entry name" value="REC"/>
    <property type="match status" value="1"/>
</dbReference>
<dbReference type="InterPro" id="IPR011006">
    <property type="entry name" value="CheY-like_superfamily"/>
</dbReference>
<feature type="modified residue" description="4-aspartylphosphate" evidence="2">
    <location>
        <position position="53"/>
    </location>
</feature>
<evidence type="ECO:0000313" key="5">
    <source>
        <dbReference type="Proteomes" id="UP000178187"/>
    </source>
</evidence>
<dbReference type="PANTHER" id="PTHR44591">
    <property type="entry name" value="STRESS RESPONSE REGULATOR PROTEIN 1"/>
    <property type="match status" value="1"/>
</dbReference>
<dbReference type="SUPFAM" id="SSF52172">
    <property type="entry name" value="CheY-like"/>
    <property type="match status" value="1"/>
</dbReference>
<dbReference type="Proteomes" id="UP000178187">
    <property type="component" value="Unassembled WGS sequence"/>
</dbReference>
<feature type="domain" description="Response regulatory" evidence="3">
    <location>
        <begin position="4"/>
        <end position="123"/>
    </location>
</feature>
<comment type="caution">
    <text evidence="4">The sequence shown here is derived from an EMBL/GenBank/DDBJ whole genome shotgun (WGS) entry which is preliminary data.</text>
</comment>
<dbReference type="CDD" id="cd00156">
    <property type="entry name" value="REC"/>
    <property type="match status" value="1"/>
</dbReference>
<dbReference type="Gene3D" id="3.40.50.2300">
    <property type="match status" value="1"/>
</dbReference>
<keyword evidence="1 2" id="KW-0597">Phosphoprotein</keyword>
<sequence>MNKKILVIDDEVMITSTLKRLLGKSGYDVVIVNSGQNAIDVCAKEEFDLIISDIRMPGIDGVETLKRIKEYSAQNRQAKMPIIFITGYADEGLELKAKNLGYDDYIYKPFDLKTFLERVQTVLGKKG</sequence>
<evidence type="ECO:0000256" key="2">
    <source>
        <dbReference type="PROSITE-ProRule" id="PRU00169"/>
    </source>
</evidence>
<dbReference type="Pfam" id="PF00072">
    <property type="entry name" value="Response_reg"/>
    <property type="match status" value="1"/>
</dbReference>
<protein>
    <recommendedName>
        <fullName evidence="3">Response regulatory domain-containing protein</fullName>
    </recommendedName>
</protein>
<evidence type="ECO:0000259" key="3">
    <source>
        <dbReference type="PROSITE" id="PS50110"/>
    </source>
</evidence>
<organism evidence="4 5">
    <name type="scientific">Candidatus Danuiimicrobium aquiferis</name>
    <dbReference type="NCBI Taxonomy" id="1801832"/>
    <lineage>
        <taxon>Bacteria</taxon>
        <taxon>Pseudomonadati</taxon>
        <taxon>Candidatus Omnitrophota</taxon>
        <taxon>Candidatus Danuiimicrobium</taxon>
    </lineage>
</organism>
<dbReference type="PROSITE" id="PS50110">
    <property type="entry name" value="RESPONSE_REGULATORY"/>
    <property type="match status" value="1"/>
</dbReference>
<dbReference type="InterPro" id="IPR050595">
    <property type="entry name" value="Bact_response_regulator"/>
</dbReference>
<dbReference type="PANTHER" id="PTHR44591:SF3">
    <property type="entry name" value="RESPONSE REGULATORY DOMAIN-CONTAINING PROTEIN"/>
    <property type="match status" value="1"/>
</dbReference>
<reference evidence="4 5" key="1">
    <citation type="journal article" date="2016" name="Nat. Commun.">
        <title>Thousands of microbial genomes shed light on interconnected biogeochemical processes in an aquifer system.</title>
        <authorList>
            <person name="Anantharaman K."/>
            <person name="Brown C.T."/>
            <person name="Hug L.A."/>
            <person name="Sharon I."/>
            <person name="Castelle C.J."/>
            <person name="Probst A.J."/>
            <person name="Thomas B.C."/>
            <person name="Singh A."/>
            <person name="Wilkins M.J."/>
            <person name="Karaoz U."/>
            <person name="Brodie E.L."/>
            <person name="Williams K.H."/>
            <person name="Hubbard S.S."/>
            <person name="Banfield J.F."/>
        </authorList>
    </citation>
    <scope>NUCLEOTIDE SEQUENCE [LARGE SCALE GENOMIC DNA]</scope>
</reference>
<dbReference type="EMBL" id="MHFR01000038">
    <property type="protein sequence ID" value="OGW97902.1"/>
    <property type="molecule type" value="Genomic_DNA"/>
</dbReference>
<evidence type="ECO:0000313" key="4">
    <source>
        <dbReference type="EMBL" id="OGW97902.1"/>
    </source>
</evidence>
<name>A0A1G1KYI8_9BACT</name>